<evidence type="ECO:0000313" key="3">
    <source>
        <dbReference type="Proteomes" id="UP000284772"/>
    </source>
</evidence>
<feature type="compositionally biased region" description="Polar residues" evidence="1">
    <location>
        <begin position="1"/>
        <end position="16"/>
    </location>
</feature>
<dbReference type="EMBL" id="QRWT01000003">
    <property type="protein sequence ID" value="RGT55686.1"/>
    <property type="molecule type" value="Genomic_DNA"/>
</dbReference>
<protein>
    <submittedName>
        <fullName evidence="2">Uncharacterized protein</fullName>
    </submittedName>
</protein>
<gene>
    <name evidence="2" type="ORF">DWX27_05005</name>
</gene>
<proteinExistence type="predicted"/>
<reference evidence="2 3" key="1">
    <citation type="submission" date="2018-08" db="EMBL/GenBank/DDBJ databases">
        <title>A genome reference for cultivated species of the human gut microbiota.</title>
        <authorList>
            <person name="Zou Y."/>
            <person name="Xue W."/>
            <person name="Luo G."/>
        </authorList>
    </citation>
    <scope>NUCLEOTIDE SEQUENCE [LARGE SCALE GENOMIC DNA]</scope>
    <source>
        <strain evidence="2 3">AF19-10AC</strain>
    </source>
</reference>
<dbReference type="AlphaFoldDB" id="A0A3E4L1L8"/>
<comment type="caution">
    <text evidence="2">The sequence shown here is derived from an EMBL/GenBank/DDBJ whole genome shotgun (WGS) entry which is preliminary data.</text>
</comment>
<feature type="region of interest" description="Disordered" evidence="1">
    <location>
        <begin position="1"/>
        <end position="28"/>
    </location>
</feature>
<dbReference type="Proteomes" id="UP000284772">
    <property type="component" value="Unassembled WGS sequence"/>
</dbReference>
<name>A0A3E4L1L8_9BACE</name>
<organism evidence="2 3">
    <name type="scientific">Bacteroides intestinalis</name>
    <dbReference type="NCBI Taxonomy" id="329854"/>
    <lineage>
        <taxon>Bacteria</taxon>
        <taxon>Pseudomonadati</taxon>
        <taxon>Bacteroidota</taxon>
        <taxon>Bacteroidia</taxon>
        <taxon>Bacteroidales</taxon>
        <taxon>Bacteroidaceae</taxon>
        <taxon>Bacteroides</taxon>
    </lineage>
</organism>
<accession>A0A3E4L1L8</accession>
<sequence>MIGRGQQNRGTGSMKSGYNLKFPRSGGSSNNWSARVVFTTKEAKNNTYSIFKKLFFYENK</sequence>
<evidence type="ECO:0000256" key="1">
    <source>
        <dbReference type="SAM" id="MobiDB-lite"/>
    </source>
</evidence>
<evidence type="ECO:0000313" key="2">
    <source>
        <dbReference type="EMBL" id="RGT55686.1"/>
    </source>
</evidence>